<dbReference type="EMBL" id="NMUL01000039">
    <property type="protein sequence ID" value="OXM62597.1"/>
    <property type="molecule type" value="Genomic_DNA"/>
</dbReference>
<organism evidence="4 5">
    <name type="scientific">Amycolatopsis vastitatis</name>
    <dbReference type="NCBI Taxonomy" id="1905142"/>
    <lineage>
        <taxon>Bacteria</taxon>
        <taxon>Bacillati</taxon>
        <taxon>Actinomycetota</taxon>
        <taxon>Actinomycetes</taxon>
        <taxon>Pseudonocardiales</taxon>
        <taxon>Pseudonocardiaceae</taxon>
        <taxon>Amycolatopsis</taxon>
    </lineage>
</organism>
<evidence type="ECO:0000313" key="4">
    <source>
        <dbReference type="EMBL" id="OXM62597.1"/>
    </source>
</evidence>
<dbReference type="Pfam" id="PF00754">
    <property type="entry name" value="F5_F8_type_C"/>
    <property type="match status" value="1"/>
</dbReference>
<dbReference type="SUPFAM" id="SSF51126">
    <property type="entry name" value="Pectin lyase-like"/>
    <property type="match status" value="1"/>
</dbReference>
<protein>
    <submittedName>
        <fullName evidence="4">Mycodextranase</fullName>
    </submittedName>
</protein>
<feature type="compositionally biased region" description="Pro residues" evidence="1">
    <location>
        <begin position="580"/>
        <end position="593"/>
    </location>
</feature>
<evidence type="ECO:0000313" key="5">
    <source>
        <dbReference type="Proteomes" id="UP000215199"/>
    </source>
</evidence>
<feature type="domain" description="F5/8 type C" evidence="3">
    <location>
        <begin position="590"/>
        <end position="732"/>
    </location>
</feature>
<dbReference type="Gene3D" id="2.160.20.10">
    <property type="entry name" value="Single-stranded right-handed beta-helix, Pectin lyase-like"/>
    <property type="match status" value="1"/>
</dbReference>
<evidence type="ECO:0000256" key="2">
    <source>
        <dbReference type="SAM" id="SignalP"/>
    </source>
</evidence>
<accession>A0A229SU03</accession>
<feature type="chain" id="PRO_5012082083" evidence="2">
    <location>
        <begin position="35"/>
        <end position="732"/>
    </location>
</feature>
<dbReference type="OrthoDB" id="5476529at2"/>
<dbReference type="InterPro" id="IPR012334">
    <property type="entry name" value="Pectin_lyas_fold"/>
</dbReference>
<dbReference type="InterPro" id="IPR011050">
    <property type="entry name" value="Pectin_lyase_fold/virulence"/>
</dbReference>
<sequence length="732" mass="74939">MSPTPRRRAALLAAALAASGLTVLVTGATTPAAAATCPATASGGASVPFRTVEAECSATNGSAVGPDYTQASLASEASGRQAVRIGTGQYVEFTLPAAANAINVHYNVPDGSSGRLSVYVNGARLGNGLSVTSRYSYVDTGWIPGAKTHHFFDDARLLLGQNLAPGAKVRVQADSGDVGQATLDLADFEQVGGAGTKPANALSVTDYGATADDGSDDSQAFRTALSAARSQGREVWVPSGRFEIGSALQIDQTTVRGAGPWYTVLHGNNIFNNGSASGNIRLYDFAVFGDVTERNDGSPDNAFHGVLGTGSVVSGLWIQDTKCGLWLMNGASSNVTIENNRILDTQADGVNFDGAVTNSALRNNYLRNNGDDGLALWSNGQADSGNTIANNTVVQPNLANGIALYGGSDNTVSGNLVQDTNALGGGYVVGNRFNSVPLGGTITLSGNTALRAGALDPNWQFGVGALWFDARDQAITGVTIRVTGFTAIQSPYEAIQFIDGNGAGKPIQGVTIDGVSVQGAGTFVAQAQTQGSVSISNLTASGVGVTGTYNCPYPASIPRMTFSGSGNSGWTGTWNDCSTWPPPNSGPPQPPQPGTNLARGKAISASGSQGGFPPSNAVDGDANSYWESTNNAFPQTLTVDLGTASSINKVTLRLPPSPAWGTRTQTVTISGSTDGGSYTTLVGSRGYAFDPASGNTASVSFAATSQRFVRLTFSGNTGWPAGQASEFEVAAA</sequence>
<dbReference type="InterPro" id="IPR000421">
    <property type="entry name" value="FA58C"/>
</dbReference>
<evidence type="ECO:0000256" key="1">
    <source>
        <dbReference type="SAM" id="MobiDB-lite"/>
    </source>
</evidence>
<dbReference type="InterPro" id="IPR055149">
    <property type="entry name" value="Agl_cat_D2"/>
</dbReference>
<dbReference type="SUPFAM" id="SSF49785">
    <property type="entry name" value="Galactose-binding domain-like"/>
    <property type="match status" value="1"/>
</dbReference>
<dbReference type="InterPro" id="IPR006626">
    <property type="entry name" value="PbH1"/>
</dbReference>
<dbReference type="PROSITE" id="PS50022">
    <property type="entry name" value="FA58C_3"/>
    <property type="match status" value="1"/>
</dbReference>
<dbReference type="InterPro" id="IPR008979">
    <property type="entry name" value="Galactose-bd-like_sf"/>
</dbReference>
<dbReference type="AlphaFoldDB" id="A0A229SU03"/>
<dbReference type="Pfam" id="PF22815">
    <property type="entry name" value="CatAgl_D1"/>
    <property type="match status" value="1"/>
</dbReference>
<dbReference type="PROSITE" id="PS51318">
    <property type="entry name" value="TAT"/>
    <property type="match status" value="1"/>
</dbReference>
<dbReference type="SMART" id="SM00231">
    <property type="entry name" value="FA58C"/>
    <property type="match status" value="1"/>
</dbReference>
<feature type="signal peptide" evidence="2">
    <location>
        <begin position="1"/>
        <end position="34"/>
    </location>
</feature>
<dbReference type="InterPro" id="IPR006311">
    <property type="entry name" value="TAT_signal"/>
</dbReference>
<feature type="region of interest" description="Disordered" evidence="1">
    <location>
        <begin position="577"/>
        <end position="615"/>
    </location>
</feature>
<dbReference type="Pfam" id="PF22816">
    <property type="entry name" value="CatAgl_D2"/>
    <property type="match status" value="1"/>
</dbReference>
<dbReference type="Gene3D" id="2.60.120.260">
    <property type="entry name" value="Galactose-binding domain-like"/>
    <property type="match status" value="2"/>
</dbReference>
<gene>
    <name evidence="4" type="ORF">CF165_32920</name>
</gene>
<dbReference type="Proteomes" id="UP000215199">
    <property type="component" value="Unassembled WGS sequence"/>
</dbReference>
<comment type="caution">
    <text evidence="4">The sequence shown here is derived from an EMBL/GenBank/DDBJ whole genome shotgun (WGS) entry which is preliminary data.</text>
</comment>
<dbReference type="InterPro" id="IPR033801">
    <property type="entry name" value="CBM6-CBM35-CBM36-like_1"/>
</dbReference>
<keyword evidence="2" id="KW-0732">Signal</keyword>
<evidence type="ECO:0000259" key="3">
    <source>
        <dbReference type="PROSITE" id="PS50022"/>
    </source>
</evidence>
<keyword evidence="5" id="KW-1185">Reference proteome</keyword>
<dbReference type="RefSeq" id="WP_093951486.1">
    <property type="nucleotide sequence ID" value="NZ_NMUL01000039.1"/>
</dbReference>
<reference evidence="5" key="1">
    <citation type="submission" date="2017-07" db="EMBL/GenBank/DDBJ databases">
        <title>Comparative genome mining reveals phylogenetic distribution patterns of secondary metabolites in Amycolatopsis.</title>
        <authorList>
            <person name="Adamek M."/>
            <person name="Alanjary M."/>
            <person name="Sales-Ortells H."/>
            <person name="Goodfellow M."/>
            <person name="Bull A.T."/>
            <person name="Kalinowski J."/>
            <person name="Ziemert N."/>
        </authorList>
    </citation>
    <scope>NUCLEOTIDE SEQUENCE [LARGE SCALE GENOMIC DNA]</scope>
    <source>
        <strain evidence="5">H5</strain>
    </source>
</reference>
<proteinExistence type="predicted"/>
<dbReference type="SMART" id="SM00710">
    <property type="entry name" value="PbH1"/>
    <property type="match status" value="7"/>
</dbReference>
<name>A0A229SU03_9PSEU</name>